<dbReference type="Proteomes" id="UP001295684">
    <property type="component" value="Unassembled WGS sequence"/>
</dbReference>
<sequence>MFEEKCVKITLFFVSLLLLAGCVVSIVFGFIARDNPIYGIVGVALEVDLQQIVFIFCLVAGIVLLFVMACGMGTATKRYCFLHYTFGIFLSLVTVLFIILGVAMTAIGFGLADQLQELCSSENTDSDFQEAMNELYFRCDTFYCTVLCPCYIGSTLYFTGKTAATINPYDNTKVQDCRQYIQAAYSTYNLEFSDIDHIVEFLNYFGEIEMEYKCSGICKLQTVYYFGDSSRGEPPKTCKDPIREDLLIGEMGLMGIGYLIIGVALFVVLFVQYGLCCREKDDRYREDDSSRKYDGSHYENPRPYAEQRAQNYEISQPNGTKPAYVNNNPYT</sequence>
<reference evidence="3" key="1">
    <citation type="submission" date="2023-07" db="EMBL/GenBank/DDBJ databases">
        <authorList>
            <consortium name="AG Swart"/>
            <person name="Singh M."/>
            <person name="Singh A."/>
            <person name="Seah K."/>
            <person name="Emmerich C."/>
        </authorList>
    </citation>
    <scope>NUCLEOTIDE SEQUENCE</scope>
    <source>
        <strain evidence="3">DP1</strain>
    </source>
</reference>
<keyword evidence="2" id="KW-0472">Membrane</keyword>
<protein>
    <recommendedName>
        <fullName evidence="5">Tetraspanin</fullName>
    </recommendedName>
</protein>
<feature type="transmembrane region" description="Helical" evidence="2">
    <location>
        <begin position="84"/>
        <end position="112"/>
    </location>
</feature>
<dbReference type="PROSITE" id="PS51257">
    <property type="entry name" value="PROKAR_LIPOPROTEIN"/>
    <property type="match status" value="1"/>
</dbReference>
<feature type="compositionally biased region" description="Polar residues" evidence="1">
    <location>
        <begin position="308"/>
        <end position="331"/>
    </location>
</feature>
<evidence type="ECO:0000313" key="4">
    <source>
        <dbReference type="Proteomes" id="UP001295684"/>
    </source>
</evidence>
<gene>
    <name evidence="3" type="ORF">ECRASSUSDP1_LOCUS28844</name>
</gene>
<organism evidence="3 4">
    <name type="scientific">Euplotes crassus</name>
    <dbReference type="NCBI Taxonomy" id="5936"/>
    <lineage>
        <taxon>Eukaryota</taxon>
        <taxon>Sar</taxon>
        <taxon>Alveolata</taxon>
        <taxon>Ciliophora</taxon>
        <taxon>Intramacronucleata</taxon>
        <taxon>Spirotrichea</taxon>
        <taxon>Hypotrichia</taxon>
        <taxon>Euplotida</taxon>
        <taxon>Euplotidae</taxon>
        <taxon>Moneuplotes</taxon>
    </lineage>
</organism>
<proteinExistence type="predicted"/>
<dbReference type="EMBL" id="CAMPGE010029731">
    <property type="protein sequence ID" value="CAI2387215.1"/>
    <property type="molecule type" value="Genomic_DNA"/>
</dbReference>
<keyword evidence="4" id="KW-1185">Reference proteome</keyword>
<feature type="transmembrane region" description="Helical" evidence="2">
    <location>
        <begin position="52"/>
        <end position="72"/>
    </location>
</feature>
<evidence type="ECO:0008006" key="5">
    <source>
        <dbReference type="Google" id="ProtNLM"/>
    </source>
</evidence>
<keyword evidence="2" id="KW-0812">Transmembrane</keyword>
<feature type="transmembrane region" description="Helical" evidence="2">
    <location>
        <begin position="12"/>
        <end position="32"/>
    </location>
</feature>
<name>A0AAD2DC10_EUPCR</name>
<keyword evidence="2" id="KW-1133">Transmembrane helix</keyword>
<accession>A0AAD2DC10</accession>
<evidence type="ECO:0000313" key="3">
    <source>
        <dbReference type="EMBL" id="CAI2387215.1"/>
    </source>
</evidence>
<evidence type="ECO:0000256" key="1">
    <source>
        <dbReference type="SAM" id="MobiDB-lite"/>
    </source>
</evidence>
<evidence type="ECO:0000256" key="2">
    <source>
        <dbReference type="SAM" id="Phobius"/>
    </source>
</evidence>
<feature type="transmembrane region" description="Helical" evidence="2">
    <location>
        <begin position="256"/>
        <end position="275"/>
    </location>
</feature>
<feature type="region of interest" description="Disordered" evidence="1">
    <location>
        <begin position="286"/>
        <end position="331"/>
    </location>
</feature>
<dbReference type="AlphaFoldDB" id="A0AAD2DC10"/>
<comment type="caution">
    <text evidence="3">The sequence shown here is derived from an EMBL/GenBank/DDBJ whole genome shotgun (WGS) entry which is preliminary data.</text>
</comment>
<feature type="compositionally biased region" description="Basic and acidic residues" evidence="1">
    <location>
        <begin position="286"/>
        <end position="300"/>
    </location>
</feature>